<accession>A0ACB9SH76</accession>
<name>A0ACB9SH76_9MYRT</name>
<gene>
    <name evidence="1" type="ORF">MLD38_005373</name>
</gene>
<proteinExistence type="predicted"/>
<dbReference type="EMBL" id="CM042881">
    <property type="protein sequence ID" value="KAI4387547.1"/>
    <property type="molecule type" value="Genomic_DNA"/>
</dbReference>
<sequence>MSGYTMAMTTNATAEQHIYLPIAGKMVKHKLLSSLVDGELNRMDNCQIAVHVLHSASIHLAAVTDGVELPDSV</sequence>
<comment type="caution">
    <text evidence="1">The sequence shown here is derived from an EMBL/GenBank/DDBJ whole genome shotgun (WGS) entry which is preliminary data.</text>
</comment>
<organism evidence="1 2">
    <name type="scientific">Melastoma candidum</name>
    <dbReference type="NCBI Taxonomy" id="119954"/>
    <lineage>
        <taxon>Eukaryota</taxon>
        <taxon>Viridiplantae</taxon>
        <taxon>Streptophyta</taxon>
        <taxon>Embryophyta</taxon>
        <taxon>Tracheophyta</taxon>
        <taxon>Spermatophyta</taxon>
        <taxon>Magnoliopsida</taxon>
        <taxon>eudicotyledons</taxon>
        <taxon>Gunneridae</taxon>
        <taxon>Pentapetalae</taxon>
        <taxon>rosids</taxon>
        <taxon>malvids</taxon>
        <taxon>Myrtales</taxon>
        <taxon>Melastomataceae</taxon>
        <taxon>Melastomatoideae</taxon>
        <taxon>Melastomateae</taxon>
        <taxon>Melastoma</taxon>
    </lineage>
</organism>
<evidence type="ECO:0000313" key="1">
    <source>
        <dbReference type="EMBL" id="KAI4387547.1"/>
    </source>
</evidence>
<protein>
    <submittedName>
        <fullName evidence="1">Uncharacterized protein</fullName>
    </submittedName>
</protein>
<keyword evidence="2" id="KW-1185">Reference proteome</keyword>
<dbReference type="Proteomes" id="UP001057402">
    <property type="component" value="Chromosome 2"/>
</dbReference>
<reference evidence="2" key="1">
    <citation type="journal article" date="2023" name="Front. Plant Sci.">
        <title>Chromosomal-level genome assembly of Melastoma candidum provides insights into trichome evolution.</title>
        <authorList>
            <person name="Zhong Y."/>
            <person name="Wu W."/>
            <person name="Sun C."/>
            <person name="Zou P."/>
            <person name="Liu Y."/>
            <person name="Dai S."/>
            <person name="Zhou R."/>
        </authorList>
    </citation>
    <scope>NUCLEOTIDE SEQUENCE [LARGE SCALE GENOMIC DNA]</scope>
</reference>
<evidence type="ECO:0000313" key="2">
    <source>
        <dbReference type="Proteomes" id="UP001057402"/>
    </source>
</evidence>